<name>W5UT80_9BACT</name>
<dbReference type="InterPro" id="IPR005835">
    <property type="entry name" value="NTP_transferase_dom"/>
</dbReference>
<dbReference type="eggNOG" id="COG1210">
    <property type="taxonomic scope" value="Bacteria"/>
</dbReference>
<proteinExistence type="inferred from homology"/>
<comment type="similarity">
    <text evidence="1">Belongs to the UDPGP type 2 family.</text>
</comment>
<dbReference type="KEGG" id="mbc:MYB_02000"/>
<evidence type="ECO:0000313" key="8">
    <source>
        <dbReference type="Proteomes" id="UP000019229"/>
    </source>
</evidence>
<dbReference type="SUPFAM" id="SSF53448">
    <property type="entry name" value="Nucleotide-diphospho-sugar transferases"/>
    <property type="match status" value="1"/>
</dbReference>
<dbReference type="Proteomes" id="UP000019229">
    <property type="component" value="Chromosome"/>
</dbReference>
<dbReference type="GO" id="GO:0006011">
    <property type="term" value="P:UDP-alpha-D-glucose metabolic process"/>
    <property type="evidence" value="ECO:0007669"/>
    <property type="project" value="InterPro"/>
</dbReference>
<feature type="domain" description="Nucleotidyl transferase" evidence="6">
    <location>
        <begin position="6"/>
        <end position="267"/>
    </location>
</feature>
<dbReference type="AlphaFoldDB" id="W5UT80"/>
<dbReference type="InterPro" id="IPR005771">
    <property type="entry name" value="GalU_uridylyltTrfase_bac/arc"/>
</dbReference>
<dbReference type="GO" id="GO:0003983">
    <property type="term" value="F:UTP:glucose-1-phosphate uridylyltransferase activity"/>
    <property type="evidence" value="ECO:0007669"/>
    <property type="project" value="UniProtKB-EC"/>
</dbReference>
<keyword evidence="8" id="KW-1185">Reference proteome</keyword>
<evidence type="ECO:0000256" key="1">
    <source>
        <dbReference type="ARBA" id="ARBA00006890"/>
    </source>
</evidence>
<keyword evidence="3 7" id="KW-0808">Transferase</keyword>
<evidence type="ECO:0000256" key="3">
    <source>
        <dbReference type="ARBA" id="ARBA00022679"/>
    </source>
</evidence>
<dbReference type="EC" id="2.7.7.9" evidence="2"/>
<evidence type="ECO:0000259" key="6">
    <source>
        <dbReference type="Pfam" id="PF00483"/>
    </source>
</evidence>
<dbReference type="STRING" id="743966.MYB_02000"/>
<dbReference type="RefSeq" id="WP_022934639.1">
    <property type="nucleotide sequence ID" value="NZ_CP007154.1"/>
</dbReference>
<gene>
    <name evidence="7" type="primary">gtaB</name>
    <name evidence="7" type="ORF">MYB_02000</name>
</gene>
<dbReference type="Gene3D" id="3.90.550.10">
    <property type="entry name" value="Spore Coat Polysaccharide Biosynthesis Protein SpsA, Chain A"/>
    <property type="match status" value="1"/>
</dbReference>
<keyword evidence="4 7" id="KW-0548">Nucleotidyltransferase</keyword>
<sequence>MKIRKCIIPAAGWGARFLPLTKIVHKELVPVLNKPAIDYLIQEAFDAGIEEIYLIVSPRKNEIMDYFRKYDLLEEQLENNKKYELLDLVKLTNRESKIKVIYQNEQLGLGHAISIAKSKIGNEPFAVILGDDLIDGTSPAIGQLINIYNQTQSNVIGVANIDIEQSNKYGIVAAKNVNDLNQSIFEIDYAIEKPDPKEAPSNKAIIGRYVFNPSIFNLLKHQKAGVGGEIHLVDVFPKLMETEKIYAAQLKGNRYDLGSVLGFLKANIDFGLKDAQYKNELIKFIKEKNYDEN</sequence>
<evidence type="ECO:0000256" key="4">
    <source>
        <dbReference type="ARBA" id="ARBA00022695"/>
    </source>
</evidence>
<dbReference type="OrthoDB" id="9803871at2"/>
<dbReference type="Pfam" id="PF00483">
    <property type="entry name" value="NTP_transferase"/>
    <property type="match status" value="1"/>
</dbReference>
<protein>
    <recommendedName>
        <fullName evidence="2">UTP--glucose-1-phosphate uridylyltransferase</fullName>
        <ecNumber evidence="2">2.7.7.9</ecNumber>
    </recommendedName>
</protein>
<reference evidence="7 8" key="1">
    <citation type="journal article" date="2014" name="Genome Announc.">
        <title>Complete Genome Sequence of Mycoplasma bovoculi Strain M165/69T (ATCC 29104).</title>
        <authorList>
            <person name="Calcutt M.J."/>
            <person name="Foecking M.F."/>
        </authorList>
    </citation>
    <scope>NUCLEOTIDE SEQUENCE [LARGE SCALE GENOMIC DNA]</scope>
    <source>
        <strain evidence="7">M165/69</strain>
    </source>
</reference>
<comment type="catalytic activity">
    <reaction evidence="5">
        <text>alpha-D-glucose 1-phosphate + UTP + H(+) = UDP-alpha-D-glucose + diphosphate</text>
        <dbReference type="Rhea" id="RHEA:19889"/>
        <dbReference type="ChEBI" id="CHEBI:15378"/>
        <dbReference type="ChEBI" id="CHEBI:33019"/>
        <dbReference type="ChEBI" id="CHEBI:46398"/>
        <dbReference type="ChEBI" id="CHEBI:58601"/>
        <dbReference type="ChEBI" id="CHEBI:58885"/>
        <dbReference type="EC" id="2.7.7.9"/>
    </reaction>
</comment>
<dbReference type="InterPro" id="IPR029044">
    <property type="entry name" value="Nucleotide-diphossugar_trans"/>
</dbReference>
<evidence type="ECO:0000256" key="2">
    <source>
        <dbReference type="ARBA" id="ARBA00012415"/>
    </source>
</evidence>
<evidence type="ECO:0000313" key="7">
    <source>
        <dbReference type="EMBL" id="AHH45404.1"/>
    </source>
</evidence>
<dbReference type="PATRIC" id="fig|743966.3.peg.403"/>
<organism evidence="7 8">
    <name type="scientific">Mesomycoplasma bovoculi M165/69</name>
    <dbReference type="NCBI Taxonomy" id="743966"/>
    <lineage>
        <taxon>Bacteria</taxon>
        <taxon>Bacillati</taxon>
        <taxon>Mycoplasmatota</taxon>
        <taxon>Mycoplasmoidales</taxon>
        <taxon>Metamycoplasmataceae</taxon>
        <taxon>Mesomycoplasma</taxon>
    </lineage>
</organism>
<accession>W5UT80</accession>
<dbReference type="HOGENOM" id="CLU_029499_1_0_14"/>
<dbReference type="EMBL" id="CP007154">
    <property type="protein sequence ID" value="AHH45404.1"/>
    <property type="molecule type" value="Genomic_DNA"/>
</dbReference>
<dbReference type="PANTHER" id="PTHR43197">
    <property type="entry name" value="UTP--GLUCOSE-1-PHOSPHATE URIDYLYLTRANSFERASE"/>
    <property type="match status" value="1"/>
</dbReference>
<evidence type="ECO:0000256" key="5">
    <source>
        <dbReference type="ARBA" id="ARBA00048128"/>
    </source>
</evidence>
<dbReference type="PANTHER" id="PTHR43197:SF1">
    <property type="entry name" value="UTP--GLUCOSE-1-PHOSPHATE URIDYLYLTRANSFERASE"/>
    <property type="match status" value="1"/>
</dbReference>
<dbReference type="CDD" id="cd02541">
    <property type="entry name" value="UGPase_prokaryotic"/>
    <property type="match status" value="1"/>
</dbReference>